<dbReference type="OrthoDB" id="5594682at2759"/>
<keyword evidence="1" id="KW-0560">Oxidoreductase</keyword>
<evidence type="ECO:0000259" key="3">
    <source>
        <dbReference type="Pfam" id="PF02826"/>
    </source>
</evidence>
<dbReference type="PANTHER" id="PTHR10996:SF277">
    <property type="entry name" value="GLYOXYLATE REDUCTASE_HYDROXYPYRUVATE REDUCTASE"/>
    <property type="match status" value="1"/>
</dbReference>
<dbReference type="EMBL" id="CAGKOT010000036">
    <property type="protein sequence ID" value="CAB5376764.1"/>
    <property type="molecule type" value="Genomic_DNA"/>
</dbReference>
<dbReference type="GO" id="GO:0005829">
    <property type="term" value="C:cytosol"/>
    <property type="evidence" value="ECO:0007669"/>
    <property type="project" value="TreeGrafter"/>
</dbReference>
<evidence type="ECO:0008006" key="6">
    <source>
        <dbReference type="Google" id="ProtNLM"/>
    </source>
</evidence>
<protein>
    <recommendedName>
        <fullName evidence="6">Glyoxylate reductase</fullName>
    </recommendedName>
</protein>
<name>A0A915ZJ79_9GLOM</name>
<dbReference type="InterPro" id="IPR006140">
    <property type="entry name" value="D-isomer_DH_NAD-bd"/>
</dbReference>
<dbReference type="Pfam" id="PF02826">
    <property type="entry name" value="2-Hacid_dh_C"/>
    <property type="match status" value="1"/>
</dbReference>
<dbReference type="AlphaFoldDB" id="A0A915ZJ79"/>
<evidence type="ECO:0000256" key="1">
    <source>
        <dbReference type="ARBA" id="ARBA00023002"/>
    </source>
</evidence>
<accession>A0A915ZJ79</accession>
<dbReference type="InterPro" id="IPR006139">
    <property type="entry name" value="D-isomer_2_OHA_DH_cat_dom"/>
</dbReference>
<dbReference type="InterPro" id="IPR050223">
    <property type="entry name" value="D-isomer_2-hydroxyacid_DH"/>
</dbReference>
<dbReference type="GO" id="GO:0030267">
    <property type="term" value="F:glyoxylate reductase (NADPH) activity"/>
    <property type="evidence" value="ECO:0007669"/>
    <property type="project" value="TreeGrafter"/>
</dbReference>
<organism evidence="4 5">
    <name type="scientific">Rhizophagus irregularis</name>
    <dbReference type="NCBI Taxonomy" id="588596"/>
    <lineage>
        <taxon>Eukaryota</taxon>
        <taxon>Fungi</taxon>
        <taxon>Fungi incertae sedis</taxon>
        <taxon>Mucoromycota</taxon>
        <taxon>Glomeromycotina</taxon>
        <taxon>Glomeromycetes</taxon>
        <taxon>Glomerales</taxon>
        <taxon>Glomeraceae</taxon>
        <taxon>Rhizophagus</taxon>
    </lineage>
</organism>
<gene>
    <name evidence="4" type="ORF">CHRIB12_LOCUS15453</name>
</gene>
<feature type="domain" description="D-isomer specific 2-hydroxyacid dehydrogenase NAD-binding" evidence="3">
    <location>
        <begin position="113"/>
        <end position="291"/>
    </location>
</feature>
<sequence>MAPKVLLTQILPPDSQKLIESAKDIELVYWDKTGAIPREKFLELAKGVDGILCMLTDKIDSELLDAAGPNLKVVSTMSVGYDHVDLSEFRKRSIPLGHTPGVLTDAVADITVLLVLAAARRIREGFRAVEKGEWIWSPTWMLGVQLTNKTIGIVGLGRIGSATALRLKPFIGNNGKIIYFGRVEKPIASSLGATKVEFDTLIRESDVICICCALNEETKEMFNYEVFKKMKSNVILVNTARGGIIRQDDLCRALSEGMLGSVGLDVVTPEPLNPNDPLLKFDKVTVVPHIGSGTLETRTMMANIAIENVLSGVRGETLPHAVEVNFDTNRLWVMEFLQNVCCGSQPCGHDENEHKAKYTGVVICGKTLNMQPRCYKSEFNAADDDYQLGASCDRYLTNYDSRMDATQFINMRGFNNLTLFNCFILNPYQKDDGLVFDNSTQKIALALWSTEKANNTQFNITKDEWFFYGTFTERDNPYRVRFQIVKMPSISYIYFKREEHYNISRSGAIFGDATSSDVKSNAKVAIETTFASFDLTGFAISPNLWEILRIVPSKYVTNPGTNTQEYPVSVVYNRVEFTLLQLAANMGGFVSILSAAYFILFGSQRVNPWGIVQRHILKSVPTVPPVYMPSINDNLEKGYLSLSQTFHNNGPQHTSELPLPVFNRQVTEDYIAQDIQRIRHELRAEVQLTIARELEKLKLFLSKYYLKDVIKPNKQ</sequence>
<dbReference type="GO" id="GO:0008465">
    <property type="term" value="F:hydroxypyruvate reductase (NADH) activity"/>
    <property type="evidence" value="ECO:0007669"/>
    <property type="project" value="TreeGrafter"/>
</dbReference>
<dbReference type="Pfam" id="PF00389">
    <property type="entry name" value="2-Hacid_dh"/>
    <property type="match status" value="1"/>
</dbReference>
<dbReference type="VEuPathDB" id="FungiDB:RhiirFUN_019342"/>
<dbReference type="GO" id="GO:0051287">
    <property type="term" value="F:NAD binding"/>
    <property type="evidence" value="ECO:0007669"/>
    <property type="project" value="InterPro"/>
</dbReference>
<evidence type="ECO:0000313" key="5">
    <source>
        <dbReference type="Proteomes" id="UP000684084"/>
    </source>
</evidence>
<dbReference type="VEuPathDB" id="FungiDB:RhiirFUN_019344"/>
<reference evidence="4" key="1">
    <citation type="submission" date="2020-05" db="EMBL/GenBank/DDBJ databases">
        <authorList>
            <person name="Rincon C."/>
            <person name="Sanders R I."/>
            <person name="Robbins C."/>
            <person name="Chaturvedi A."/>
        </authorList>
    </citation>
    <scope>NUCLEOTIDE SEQUENCE</scope>
    <source>
        <strain evidence="4">CHB12</strain>
    </source>
</reference>
<feature type="domain" description="D-isomer specific 2-hydroxyacid dehydrogenase catalytic" evidence="2">
    <location>
        <begin position="5"/>
        <end position="322"/>
    </location>
</feature>
<comment type="caution">
    <text evidence="4">The sequence shown here is derived from an EMBL/GenBank/DDBJ whole genome shotgun (WGS) entry which is preliminary data.</text>
</comment>
<dbReference type="CDD" id="cd05301">
    <property type="entry name" value="GDH"/>
    <property type="match status" value="1"/>
</dbReference>
<evidence type="ECO:0000259" key="2">
    <source>
        <dbReference type="Pfam" id="PF00389"/>
    </source>
</evidence>
<dbReference type="PANTHER" id="PTHR10996">
    <property type="entry name" value="2-HYDROXYACID DEHYDROGENASE-RELATED"/>
    <property type="match status" value="1"/>
</dbReference>
<dbReference type="FunFam" id="3.40.50.720:FF:000026">
    <property type="entry name" value="Glyoxylate/hydroxypyruvate reductase B"/>
    <property type="match status" value="1"/>
</dbReference>
<evidence type="ECO:0000313" key="4">
    <source>
        <dbReference type="EMBL" id="CAB5376764.1"/>
    </source>
</evidence>
<proteinExistence type="predicted"/>
<dbReference type="Proteomes" id="UP000684084">
    <property type="component" value="Unassembled WGS sequence"/>
</dbReference>